<dbReference type="EMBL" id="KN834080">
    <property type="protein sequence ID" value="KIK12466.1"/>
    <property type="molecule type" value="Genomic_DNA"/>
</dbReference>
<proteinExistence type="predicted"/>
<feature type="region of interest" description="Disordered" evidence="1">
    <location>
        <begin position="25"/>
        <end position="56"/>
    </location>
</feature>
<keyword evidence="3" id="KW-1185">Reference proteome</keyword>
<feature type="compositionally biased region" description="Polar residues" evidence="1">
    <location>
        <begin position="139"/>
        <end position="164"/>
    </location>
</feature>
<reference evidence="3" key="2">
    <citation type="submission" date="2015-01" db="EMBL/GenBank/DDBJ databases">
        <title>Evolutionary Origins and Diversification of the Mycorrhizal Mutualists.</title>
        <authorList>
            <consortium name="DOE Joint Genome Institute"/>
            <consortium name="Mycorrhizal Genomics Consortium"/>
            <person name="Kohler A."/>
            <person name="Kuo A."/>
            <person name="Nagy L.G."/>
            <person name="Floudas D."/>
            <person name="Copeland A."/>
            <person name="Barry K.W."/>
            <person name="Cichocki N."/>
            <person name="Veneault-Fourrey C."/>
            <person name="LaButti K."/>
            <person name="Lindquist E.A."/>
            <person name="Lipzen A."/>
            <person name="Lundell T."/>
            <person name="Morin E."/>
            <person name="Murat C."/>
            <person name="Riley R."/>
            <person name="Ohm R."/>
            <person name="Sun H."/>
            <person name="Tunlid A."/>
            <person name="Henrissat B."/>
            <person name="Grigoriev I.V."/>
            <person name="Hibbett D.S."/>
            <person name="Martin F."/>
        </authorList>
    </citation>
    <scope>NUCLEOTIDE SEQUENCE [LARGE SCALE GENOMIC DNA]</scope>
    <source>
        <strain evidence="3">441</strain>
    </source>
</reference>
<name>A0A0C9Y695_9AGAM</name>
<feature type="region of interest" description="Disordered" evidence="1">
    <location>
        <begin position="139"/>
        <end position="268"/>
    </location>
</feature>
<evidence type="ECO:0000313" key="2">
    <source>
        <dbReference type="EMBL" id="KIK12466.1"/>
    </source>
</evidence>
<dbReference type="AlphaFoldDB" id="A0A0C9Y695"/>
<reference evidence="2 3" key="1">
    <citation type="submission" date="2014-04" db="EMBL/GenBank/DDBJ databases">
        <authorList>
            <consortium name="DOE Joint Genome Institute"/>
            <person name="Kuo A."/>
            <person name="Kohler A."/>
            <person name="Costa M.D."/>
            <person name="Nagy L.G."/>
            <person name="Floudas D."/>
            <person name="Copeland A."/>
            <person name="Barry K.W."/>
            <person name="Cichocki N."/>
            <person name="Veneault-Fourrey C."/>
            <person name="LaButti K."/>
            <person name="Lindquist E.A."/>
            <person name="Lipzen A."/>
            <person name="Lundell T."/>
            <person name="Morin E."/>
            <person name="Murat C."/>
            <person name="Sun H."/>
            <person name="Tunlid A."/>
            <person name="Henrissat B."/>
            <person name="Grigoriev I.V."/>
            <person name="Hibbett D.S."/>
            <person name="Martin F."/>
            <person name="Nordberg H.P."/>
            <person name="Cantor M.N."/>
            <person name="Hua S.X."/>
        </authorList>
    </citation>
    <scope>NUCLEOTIDE SEQUENCE [LARGE SCALE GENOMIC DNA]</scope>
    <source>
        <strain evidence="2 3">441</strain>
    </source>
</reference>
<feature type="compositionally biased region" description="Basic and acidic residues" evidence="1">
    <location>
        <begin position="201"/>
        <end position="230"/>
    </location>
</feature>
<feature type="compositionally biased region" description="Acidic residues" evidence="1">
    <location>
        <begin position="239"/>
        <end position="250"/>
    </location>
</feature>
<feature type="compositionally biased region" description="Polar residues" evidence="1">
    <location>
        <begin position="189"/>
        <end position="200"/>
    </location>
</feature>
<feature type="compositionally biased region" description="Low complexity" evidence="1">
    <location>
        <begin position="172"/>
        <end position="187"/>
    </location>
</feature>
<dbReference type="Proteomes" id="UP000054018">
    <property type="component" value="Unassembled WGS sequence"/>
</dbReference>
<gene>
    <name evidence="2" type="ORF">PISMIDRAFT_18727</name>
</gene>
<accession>A0A0C9Y695</accession>
<organism evidence="2 3">
    <name type="scientific">Pisolithus microcarpus 441</name>
    <dbReference type="NCBI Taxonomy" id="765257"/>
    <lineage>
        <taxon>Eukaryota</taxon>
        <taxon>Fungi</taxon>
        <taxon>Dikarya</taxon>
        <taxon>Basidiomycota</taxon>
        <taxon>Agaricomycotina</taxon>
        <taxon>Agaricomycetes</taxon>
        <taxon>Agaricomycetidae</taxon>
        <taxon>Boletales</taxon>
        <taxon>Sclerodermatineae</taxon>
        <taxon>Pisolithaceae</taxon>
        <taxon>Pisolithus</taxon>
    </lineage>
</organism>
<protein>
    <submittedName>
        <fullName evidence="2">Uncharacterized protein</fullName>
    </submittedName>
</protein>
<dbReference type="HOGENOM" id="CLU_090734_0_0_1"/>
<feature type="compositionally biased region" description="Polar residues" evidence="1">
    <location>
        <begin position="259"/>
        <end position="268"/>
    </location>
</feature>
<evidence type="ECO:0000256" key="1">
    <source>
        <dbReference type="SAM" id="MobiDB-lite"/>
    </source>
</evidence>
<sequence length="268" mass="29533">MQLERVGDVLAQPQQMPRQRVVLPDDAPQNILAPTPRRQRRVTQASQKCKTRTTENHTEDLAIEMNLDSGPLPEFQMAESGSRFGFQAQTPRQPSFVGMQSLNEYEQDQTRHQVPQTANTAAPRAQGWAVTSQTTFTTQLVSQQPHMPQDSMATERNSQLTSRFCPQPLSMVPDFPSTSSTPDPFVSRAASTTVSGLSKGTTEKSYFKPSQTEHNDLSEPRSGEESRDSNDGPWSSLDDAGDVQDAEDEASCGHAGNDGYSSSRIDEN</sequence>
<evidence type="ECO:0000313" key="3">
    <source>
        <dbReference type="Proteomes" id="UP000054018"/>
    </source>
</evidence>